<evidence type="ECO:0008006" key="5">
    <source>
        <dbReference type="Google" id="ProtNLM"/>
    </source>
</evidence>
<evidence type="ECO:0000313" key="3">
    <source>
        <dbReference type="EMBL" id="KAK8786113.1"/>
    </source>
</evidence>
<comment type="caution">
    <text evidence="3">The sequence shown here is derived from an EMBL/GenBank/DDBJ whole genome shotgun (WGS) entry which is preliminary data.</text>
</comment>
<name>A0AAQ4FH52_AMBAM</name>
<dbReference type="PROSITE" id="PS51155">
    <property type="entry name" value="CHIT_BIND_RR_2"/>
    <property type="match status" value="1"/>
</dbReference>
<organism evidence="3 4">
    <name type="scientific">Amblyomma americanum</name>
    <name type="common">Lone star tick</name>
    <dbReference type="NCBI Taxonomy" id="6943"/>
    <lineage>
        <taxon>Eukaryota</taxon>
        <taxon>Metazoa</taxon>
        <taxon>Ecdysozoa</taxon>
        <taxon>Arthropoda</taxon>
        <taxon>Chelicerata</taxon>
        <taxon>Arachnida</taxon>
        <taxon>Acari</taxon>
        <taxon>Parasitiformes</taxon>
        <taxon>Ixodida</taxon>
        <taxon>Ixodoidea</taxon>
        <taxon>Ixodidae</taxon>
        <taxon>Amblyomminae</taxon>
        <taxon>Amblyomma</taxon>
    </lineage>
</organism>
<keyword evidence="1 2" id="KW-0193">Cuticle</keyword>
<dbReference type="EMBL" id="JARKHS020003016">
    <property type="protein sequence ID" value="KAK8786113.1"/>
    <property type="molecule type" value="Genomic_DNA"/>
</dbReference>
<dbReference type="AlphaFoldDB" id="A0AAQ4FH52"/>
<evidence type="ECO:0000256" key="1">
    <source>
        <dbReference type="ARBA" id="ARBA00022460"/>
    </source>
</evidence>
<dbReference type="GO" id="GO:0008010">
    <property type="term" value="F:structural constituent of chitin-based larval cuticle"/>
    <property type="evidence" value="ECO:0007669"/>
    <property type="project" value="TreeGrafter"/>
</dbReference>
<dbReference type="Proteomes" id="UP001321473">
    <property type="component" value="Unassembled WGS sequence"/>
</dbReference>
<dbReference type="PROSITE" id="PS00233">
    <property type="entry name" value="CHIT_BIND_RR_1"/>
    <property type="match status" value="1"/>
</dbReference>
<proteinExistence type="predicted"/>
<evidence type="ECO:0000256" key="2">
    <source>
        <dbReference type="PROSITE-ProRule" id="PRU00497"/>
    </source>
</evidence>
<keyword evidence="4" id="KW-1185">Reference proteome</keyword>
<protein>
    <recommendedName>
        <fullName evidence="5">Cuticle protein</fullName>
    </recommendedName>
</protein>
<dbReference type="InterPro" id="IPR031311">
    <property type="entry name" value="CHIT_BIND_RR_consensus"/>
</dbReference>
<dbReference type="InterPro" id="IPR050468">
    <property type="entry name" value="Cuticle_Struct_Prot"/>
</dbReference>
<dbReference type="Pfam" id="PF00379">
    <property type="entry name" value="Chitin_bind_4"/>
    <property type="match status" value="1"/>
</dbReference>
<sequence length="277" mass="28592">MRESRGLLTHLLPLHSHWQACFPSPWLENNWSTGRGVYKCARVPCPVITDQLQTIADTGHTMKVVILLAALAVANAGFVGHAGYGHGYGGYGHGYGHAVVAKVAEAGHSNQHRSQDLAGNYKFGYKEAHTSGSSFRQEAGDAWGNKVGSYGLTDADGRVRVVKYVADGHGFRAHISTNEPGTAASHPAAAAYNAGHAVPAVGYGVAAPVAKVAVAAAVPVAAYAHAPYGYGGYGHGGYGHGGYGHGGYGHGGYGYGHGVFHGGYGGHGGYGHFGYHG</sequence>
<dbReference type="PANTHER" id="PTHR10380">
    <property type="entry name" value="CUTICLE PROTEIN"/>
    <property type="match status" value="1"/>
</dbReference>
<gene>
    <name evidence="3" type="ORF">V5799_007527</name>
</gene>
<dbReference type="PANTHER" id="PTHR10380:SF173">
    <property type="entry name" value="CUTICULAR PROTEIN 47EF, ISOFORM C-RELATED"/>
    <property type="match status" value="1"/>
</dbReference>
<reference evidence="3 4" key="1">
    <citation type="journal article" date="2023" name="Arcadia Sci">
        <title>De novo assembly of a long-read Amblyomma americanum tick genome.</title>
        <authorList>
            <person name="Chou S."/>
            <person name="Poskanzer K.E."/>
            <person name="Rollins M."/>
            <person name="Thuy-Boun P.S."/>
        </authorList>
    </citation>
    <scope>NUCLEOTIDE SEQUENCE [LARGE SCALE GENOMIC DNA]</scope>
    <source>
        <strain evidence="3">F_SG_1</strain>
        <tissue evidence="3">Salivary glands</tissue>
    </source>
</reference>
<evidence type="ECO:0000313" key="4">
    <source>
        <dbReference type="Proteomes" id="UP001321473"/>
    </source>
</evidence>
<dbReference type="GO" id="GO:0062129">
    <property type="term" value="C:chitin-based extracellular matrix"/>
    <property type="evidence" value="ECO:0007669"/>
    <property type="project" value="TreeGrafter"/>
</dbReference>
<dbReference type="InterPro" id="IPR000618">
    <property type="entry name" value="Insect_cuticle"/>
</dbReference>
<accession>A0AAQ4FH52</accession>